<evidence type="ECO:0000313" key="5">
    <source>
        <dbReference type="Proteomes" id="UP000067626"/>
    </source>
</evidence>
<dbReference type="GO" id="GO:0008237">
    <property type="term" value="F:metallopeptidase activity"/>
    <property type="evidence" value="ECO:0007669"/>
    <property type="project" value="InterPro"/>
</dbReference>
<dbReference type="KEGG" id="ccro:CMC5_035190"/>
<keyword evidence="2" id="KW-0732">Signal</keyword>
<dbReference type="EMBL" id="CP012159">
    <property type="protein sequence ID" value="AKT39372.1"/>
    <property type="molecule type" value="Genomic_DNA"/>
</dbReference>
<evidence type="ECO:0000313" key="4">
    <source>
        <dbReference type="EMBL" id="AKT39372.1"/>
    </source>
</evidence>
<organism evidence="4 5">
    <name type="scientific">Chondromyces crocatus</name>
    <dbReference type="NCBI Taxonomy" id="52"/>
    <lineage>
        <taxon>Bacteria</taxon>
        <taxon>Pseudomonadati</taxon>
        <taxon>Myxococcota</taxon>
        <taxon>Polyangia</taxon>
        <taxon>Polyangiales</taxon>
        <taxon>Polyangiaceae</taxon>
        <taxon>Chondromyces</taxon>
    </lineage>
</organism>
<dbReference type="Pfam" id="PF01433">
    <property type="entry name" value="Peptidase_M1"/>
    <property type="match status" value="1"/>
</dbReference>
<keyword evidence="5" id="KW-1185">Reference proteome</keyword>
<gene>
    <name evidence="4" type="ORF">CMC5_035190</name>
</gene>
<proteinExistence type="predicted"/>
<dbReference type="Gene3D" id="1.10.390.10">
    <property type="entry name" value="Neutral Protease Domain 2"/>
    <property type="match status" value="1"/>
</dbReference>
<name>A0A0K1EFA2_CHOCO</name>
<dbReference type="SUPFAM" id="SSF55486">
    <property type="entry name" value="Metalloproteases ('zincins'), catalytic domain"/>
    <property type="match status" value="1"/>
</dbReference>
<dbReference type="GO" id="GO:0008270">
    <property type="term" value="F:zinc ion binding"/>
    <property type="evidence" value="ECO:0007669"/>
    <property type="project" value="InterPro"/>
</dbReference>
<dbReference type="InterPro" id="IPR027268">
    <property type="entry name" value="Peptidase_M4/M1_CTD_sf"/>
</dbReference>
<dbReference type="RefSeq" id="WP_050431475.1">
    <property type="nucleotide sequence ID" value="NZ_CP012159.1"/>
</dbReference>
<feature type="domain" description="Peptidase M1 membrane alanine aminopeptidase" evidence="3">
    <location>
        <begin position="330"/>
        <end position="476"/>
    </location>
</feature>
<evidence type="ECO:0000256" key="2">
    <source>
        <dbReference type="SAM" id="SignalP"/>
    </source>
</evidence>
<feature type="chain" id="PRO_5005459363" description="Peptidase M1 membrane alanine aminopeptidase domain-containing protein" evidence="2">
    <location>
        <begin position="21"/>
        <end position="588"/>
    </location>
</feature>
<feature type="signal peptide" evidence="2">
    <location>
        <begin position="1"/>
        <end position="20"/>
    </location>
</feature>
<evidence type="ECO:0000259" key="3">
    <source>
        <dbReference type="Pfam" id="PF01433"/>
    </source>
</evidence>
<accession>A0A0K1EFA2</accession>
<evidence type="ECO:0000256" key="1">
    <source>
        <dbReference type="SAM" id="MobiDB-lite"/>
    </source>
</evidence>
<dbReference type="STRING" id="52.CMC5_035190"/>
<dbReference type="InterPro" id="IPR014782">
    <property type="entry name" value="Peptidase_M1_dom"/>
</dbReference>
<feature type="region of interest" description="Disordered" evidence="1">
    <location>
        <begin position="38"/>
        <end position="67"/>
    </location>
</feature>
<protein>
    <recommendedName>
        <fullName evidence="3">Peptidase M1 membrane alanine aminopeptidase domain-containing protein</fullName>
    </recommendedName>
</protein>
<dbReference type="AlphaFoldDB" id="A0A0K1EFA2"/>
<sequence>MLLAALLLSLSACPSFWETAASREGECRPREARCGPFVTADDVSDDAEENGPTPPSGAPPDGACSDGTRASIQRYDIGIDLRSGETSSCLWLDASTKGSRWVSVESAIPVQRLTWNGVPTDGCFDEGILNVRVDDASRTRPGRMCSSFTMPEQHPASDFGFTRTQDRHGNEFTYLRSWVEQCPVLGPCNPDPAQLVELRFQITHEAEQVVLCPGALTTQGTKTRCTLDTVRAPTYSGLFLAANPGWRRTSHTLSSDIRLHLHEVPGAGVLETLDLARLDDFSSWITALLGALPYGDDLRVATAPMNWMGYEHPATILLNERIREFPPEYEDMAMHTLLHELVHQWAGNRTTLRHAQDFVWKEAIADYLVYVYEDEHMPPSTAKATLRTWDRLATFTPFYPVPEDDPPIPLETTASSAYGTGSMILLLQLEDLLDRATILEAIRLFLASPGARSVSDLKDALQTASGADLQRYFEAWIHGTGAPDWPFMRTQITQGATGPTLRIEQESLSGQAYPCVVEVALETTTGPLVVSGVFALDQPDTVLEIPLTLDGSVTAIQVDPRHRLVNLPFPPAPSAASPWHHHVVALHP</sequence>
<reference evidence="4 5" key="1">
    <citation type="submission" date="2015-07" db="EMBL/GenBank/DDBJ databases">
        <title>Genome analysis of myxobacterium Chondromyces crocatus Cm c5 reveals a high potential for natural compound synthesis and the genetic basis for the loss of fruiting body formation.</title>
        <authorList>
            <person name="Zaburannyi N."/>
            <person name="Bunk B."/>
            <person name="Maier J."/>
            <person name="Overmann J."/>
            <person name="Mueller R."/>
        </authorList>
    </citation>
    <scope>NUCLEOTIDE SEQUENCE [LARGE SCALE GENOMIC DNA]</scope>
    <source>
        <strain evidence="4 5">Cm c5</strain>
    </source>
</reference>
<dbReference type="Proteomes" id="UP000067626">
    <property type="component" value="Chromosome"/>
</dbReference>